<dbReference type="PROSITE" id="PS50209">
    <property type="entry name" value="CARD"/>
    <property type="match status" value="1"/>
</dbReference>
<dbReference type="InterPro" id="IPR001315">
    <property type="entry name" value="CARD"/>
</dbReference>
<dbReference type="Gene3D" id="3.40.50.300">
    <property type="entry name" value="P-loop containing nucleotide triphosphate hydrolases"/>
    <property type="match status" value="1"/>
</dbReference>
<reference evidence="2 4" key="2">
    <citation type="journal article" date="2013" name="Nature">
        <title>Insights into bilaterian evolution from three spiralian genomes.</title>
        <authorList>
            <person name="Simakov O."/>
            <person name="Marletaz F."/>
            <person name="Cho S.J."/>
            <person name="Edsinger-Gonzales E."/>
            <person name="Havlak P."/>
            <person name="Hellsten U."/>
            <person name="Kuo D.H."/>
            <person name="Larsson T."/>
            <person name="Lv J."/>
            <person name="Arendt D."/>
            <person name="Savage R."/>
            <person name="Osoegawa K."/>
            <person name="de Jong P."/>
            <person name="Grimwood J."/>
            <person name="Chapman J.A."/>
            <person name="Shapiro H."/>
            <person name="Aerts A."/>
            <person name="Otillar R.P."/>
            <person name="Terry A.Y."/>
            <person name="Boore J.L."/>
            <person name="Grigoriev I.V."/>
            <person name="Lindberg D.R."/>
            <person name="Seaver E.C."/>
            <person name="Weisblat D.A."/>
            <person name="Putnam N.H."/>
            <person name="Rokhsar D.S."/>
        </authorList>
    </citation>
    <scope>NUCLEOTIDE SEQUENCE</scope>
    <source>
        <strain evidence="2 4">I ESC-2004</strain>
    </source>
</reference>
<dbReference type="SMART" id="SM00114">
    <property type="entry name" value="CARD"/>
    <property type="match status" value="1"/>
</dbReference>
<evidence type="ECO:0000313" key="3">
    <source>
        <dbReference type="EnsemblMetazoa" id="CapteP206440"/>
    </source>
</evidence>
<gene>
    <name evidence="2" type="ORF">CAPTEDRAFT_206440</name>
</gene>
<dbReference type="HOGENOM" id="CLU_667723_0_0_1"/>
<protein>
    <recommendedName>
        <fullName evidence="1">CARD domain-containing protein</fullName>
    </recommendedName>
</protein>
<dbReference type="PANTHER" id="PTHR46312:SF2">
    <property type="entry name" value="NUCLEOTIDE-BINDING OLIGOMERIZATION DOMAIN-CONTAINING PROTEIN 2-LIKE"/>
    <property type="match status" value="1"/>
</dbReference>
<dbReference type="Gene3D" id="1.10.533.10">
    <property type="entry name" value="Death Domain, Fas"/>
    <property type="match status" value="1"/>
</dbReference>
<dbReference type="InterPro" id="IPR032675">
    <property type="entry name" value="LRR_dom_sf"/>
</dbReference>
<dbReference type="Gene3D" id="3.80.10.10">
    <property type="entry name" value="Ribonuclease Inhibitor"/>
    <property type="match status" value="1"/>
</dbReference>
<feature type="non-terminal residue" evidence="2">
    <location>
        <position position="1"/>
    </location>
</feature>
<accession>R7T6N8</accession>
<sequence length="455" mass="52478">HNILERSFADVTTDAEKELLPTELNYSTRASEKPLEQAKSNESTMEDRHKECLLKNRVYMCSEISLSTGLFAKLTESRVITDEHVEKLQNIMRNETMAAAVLYFLIELLPKRGPEAFNLFLKALSESQQKHVADHLKKWLGDVCSEDAGTFKSLRAELRSHYERRLASIRPMPWLQSICLNLTDVFVERQLKLKTNHKGDERIVTMDDLFTPQETKAIPRRLLIEGNPGIGKSTICQTLAHEWGKQSYFAQMENLQSLEIKLIDSTDEEMRSLEAILKRNKLSESGIYSYDNSRSLESVLNEGFHSMSSLRELHLECVDIIDLPNLRHLDLINFCLRSSELNDNRIAVLSDALRSWRNLQQLSIDFHYNFACSLRKLFEAIAGCHRLQILHFQWLEMADSVVPSVCKMIESLKQLRKFTSYEQRNKSLTEEGFKQLEPIIKRNGLNTEVSSDPIL</sequence>
<dbReference type="AlphaFoldDB" id="R7T6N8"/>
<organism evidence="2">
    <name type="scientific">Capitella teleta</name>
    <name type="common">Polychaete worm</name>
    <dbReference type="NCBI Taxonomy" id="283909"/>
    <lineage>
        <taxon>Eukaryota</taxon>
        <taxon>Metazoa</taxon>
        <taxon>Spiralia</taxon>
        <taxon>Lophotrochozoa</taxon>
        <taxon>Annelida</taxon>
        <taxon>Polychaeta</taxon>
        <taxon>Sedentaria</taxon>
        <taxon>Scolecida</taxon>
        <taxon>Capitellidae</taxon>
        <taxon>Capitella</taxon>
    </lineage>
</organism>
<dbReference type="SUPFAM" id="SSF52540">
    <property type="entry name" value="P-loop containing nucleoside triphosphate hydrolases"/>
    <property type="match status" value="1"/>
</dbReference>
<evidence type="ECO:0000259" key="1">
    <source>
        <dbReference type="PROSITE" id="PS50209"/>
    </source>
</evidence>
<dbReference type="SUPFAM" id="SSF47986">
    <property type="entry name" value="DEATH domain"/>
    <property type="match status" value="1"/>
</dbReference>
<dbReference type="EnsemblMetazoa" id="CapteT206440">
    <property type="protein sequence ID" value="CapteP206440"/>
    <property type="gene ID" value="CapteG206440"/>
</dbReference>
<dbReference type="STRING" id="283909.R7T6N8"/>
<evidence type="ECO:0000313" key="4">
    <source>
        <dbReference type="Proteomes" id="UP000014760"/>
    </source>
</evidence>
<dbReference type="Pfam" id="PF00619">
    <property type="entry name" value="CARD"/>
    <property type="match status" value="1"/>
</dbReference>
<reference evidence="4" key="1">
    <citation type="submission" date="2012-12" db="EMBL/GenBank/DDBJ databases">
        <authorList>
            <person name="Hellsten U."/>
            <person name="Grimwood J."/>
            <person name="Chapman J.A."/>
            <person name="Shapiro H."/>
            <person name="Aerts A."/>
            <person name="Otillar R.P."/>
            <person name="Terry A.Y."/>
            <person name="Boore J.L."/>
            <person name="Simakov O."/>
            <person name="Marletaz F."/>
            <person name="Cho S.-J."/>
            <person name="Edsinger-Gonzales E."/>
            <person name="Havlak P."/>
            <person name="Kuo D.-H."/>
            <person name="Larsson T."/>
            <person name="Lv J."/>
            <person name="Arendt D."/>
            <person name="Savage R."/>
            <person name="Osoegawa K."/>
            <person name="de Jong P."/>
            <person name="Lindberg D.R."/>
            <person name="Seaver E.C."/>
            <person name="Weisblat D.A."/>
            <person name="Putnam N.H."/>
            <person name="Grigoriev I.V."/>
            <person name="Rokhsar D.S."/>
        </authorList>
    </citation>
    <scope>NUCLEOTIDE SEQUENCE</scope>
    <source>
        <strain evidence="4">I ESC-2004</strain>
    </source>
</reference>
<dbReference type="EMBL" id="AMQN01032895">
    <property type="status" value="NOT_ANNOTATED_CDS"/>
    <property type="molecule type" value="Genomic_DNA"/>
</dbReference>
<keyword evidence="4" id="KW-1185">Reference proteome</keyword>
<evidence type="ECO:0000313" key="2">
    <source>
        <dbReference type="EMBL" id="ELT89180.1"/>
    </source>
</evidence>
<dbReference type="EMBL" id="AMQN01032894">
    <property type="status" value="NOT_ANNOTATED_CDS"/>
    <property type="molecule type" value="Genomic_DNA"/>
</dbReference>
<dbReference type="SUPFAM" id="SSF52047">
    <property type="entry name" value="RNI-like"/>
    <property type="match status" value="1"/>
</dbReference>
<dbReference type="EMBL" id="KB311494">
    <property type="protein sequence ID" value="ELT89180.1"/>
    <property type="molecule type" value="Genomic_DNA"/>
</dbReference>
<dbReference type="PANTHER" id="PTHR46312">
    <property type="entry name" value="NACHT DOMAIN-CONTAINING PROTEIN"/>
    <property type="match status" value="1"/>
</dbReference>
<name>R7T6N8_CAPTE</name>
<reference evidence="3" key="3">
    <citation type="submission" date="2015-06" db="UniProtKB">
        <authorList>
            <consortium name="EnsemblMetazoa"/>
        </authorList>
    </citation>
    <scope>IDENTIFICATION</scope>
</reference>
<feature type="domain" description="CARD" evidence="1">
    <location>
        <begin position="45"/>
        <end position="139"/>
    </location>
</feature>
<dbReference type="CDD" id="cd01671">
    <property type="entry name" value="CARD"/>
    <property type="match status" value="1"/>
</dbReference>
<proteinExistence type="predicted"/>
<dbReference type="Proteomes" id="UP000014760">
    <property type="component" value="Unassembled WGS sequence"/>
</dbReference>
<dbReference type="GO" id="GO:0042981">
    <property type="term" value="P:regulation of apoptotic process"/>
    <property type="evidence" value="ECO:0007669"/>
    <property type="project" value="InterPro"/>
</dbReference>
<dbReference type="InterPro" id="IPR011029">
    <property type="entry name" value="DEATH-like_dom_sf"/>
</dbReference>
<dbReference type="OrthoDB" id="10071976at2759"/>
<dbReference type="InterPro" id="IPR027417">
    <property type="entry name" value="P-loop_NTPase"/>
</dbReference>